<dbReference type="RefSeq" id="WP_379957515.1">
    <property type="nucleotide sequence ID" value="NZ_JAUYVI010000005.1"/>
</dbReference>
<evidence type="ECO:0000313" key="2">
    <source>
        <dbReference type="EMBL" id="MDQ7249489.1"/>
    </source>
</evidence>
<name>A0ABU0YP42_9PROT</name>
<reference evidence="3" key="1">
    <citation type="submission" date="2023-08" db="EMBL/GenBank/DDBJ databases">
        <title>Rhodospirillaceae gen. nov., a novel taxon isolated from the Yangtze River Yuezi River estuary sludge.</title>
        <authorList>
            <person name="Ruan L."/>
        </authorList>
    </citation>
    <scope>NUCLEOTIDE SEQUENCE [LARGE SCALE GENOMIC DNA]</scope>
    <source>
        <strain evidence="3">R-7</strain>
    </source>
</reference>
<evidence type="ECO:0000256" key="1">
    <source>
        <dbReference type="SAM" id="SignalP"/>
    </source>
</evidence>
<evidence type="ECO:0000313" key="3">
    <source>
        <dbReference type="Proteomes" id="UP001230156"/>
    </source>
</evidence>
<organism evidence="2 3">
    <name type="scientific">Dongia sedimenti</name>
    <dbReference type="NCBI Taxonomy" id="3064282"/>
    <lineage>
        <taxon>Bacteria</taxon>
        <taxon>Pseudomonadati</taxon>
        <taxon>Pseudomonadota</taxon>
        <taxon>Alphaproteobacteria</taxon>
        <taxon>Rhodospirillales</taxon>
        <taxon>Dongiaceae</taxon>
        <taxon>Dongia</taxon>
    </lineage>
</organism>
<keyword evidence="1" id="KW-0732">Signal</keyword>
<dbReference type="EMBL" id="JAUYVI010000005">
    <property type="protein sequence ID" value="MDQ7249489.1"/>
    <property type="molecule type" value="Genomic_DNA"/>
</dbReference>
<accession>A0ABU0YP42</accession>
<gene>
    <name evidence="2" type="ORF">Q8A70_17510</name>
</gene>
<proteinExistence type="predicted"/>
<comment type="caution">
    <text evidence="2">The sequence shown here is derived from an EMBL/GenBank/DDBJ whole genome shotgun (WGS) entry which is preliminary data.</text>
</comment>
<dbReference type="Proteomes" id="UP001230156">
    <property type="component" value="Unassembled WGS sequence"/>
</dbReference>
<sequence length="275" mass="29134">MPVKAAAPLLCLLALIAVPDPAPAQQNPPSVTLGGKTLELVTTDESRMQAKIDGDILEEDAFIEVETSFDSGKSGAAVLLVSDGGNGCPGNYVVISVDEAGKAVATEPFGTCSDNAETSADQGVITVRFPPIGGRDGTVYHWSFAKGLEQPVAEAFQPKPGTSWANANELIGRYPWEALDNADVLAAFKALLGPDYNTFTNYFGKGDPMDATPEGVIVGDCFDDSAEDSTNLLIAIDPANKRVFAAMQDGGEAPRLYPPMDQWPASLQEKLKQWP</sequence>
<protein>
    <submittedName>
        <fullName evidence="2">Uncharacterized protein</fullName>
    </submittedName>
</protein>
<feature type="signal peptide" evidence="1">
    <location>
        <begin position="1"/>
        <end position="24"/>
    </location>
</feature>
<feature type="chain" id="PRO_5045055925" evidence="1">
    <location>
        <begin position="25"/>
        <end position="275"/>
    </location>
</feature>
<keyword evidence="3" id="KW-1185">Reference proteome</keyword>